<dbReference type="AlphaFoldDB" id="A0A6A4HK05"/>
<name>A0A6A4HK05_9AGAR</name>
<reference evidence="1" key="1">
    <citation type="journal article" date="2019" name="Environ. Microbiol.">
        <title>Fungal ecological strategies reflected in gene transcription - a case study of two litter decomposers.</title>
        <authorList>
            <person name="Barbi F."/>
            <person name="Kohler A."/>
            <person name="Barry K."/>
            <person name="Baskaran P."/>
            <person name="Daum C."/>
            <person name="Fauchery L."/>
            <person name="Ihrmark K."/>
            <person name="Kuo A."/>
            <person name="LaButti K."/>
            <person name="Lipzen A."/>
            <person name="Morin E."/>
            <person name="Grigoriev I.V."/>
            <person name="Henrissat B."/>
            <person name="Lindahl B."/>
            <person name="Martin F."/>
        </authorList>
    </citation>
    <scope>NUCLEOTIDE SEQUENCE</scope>
    <source>
        <strain evidence="1">JB14</strain>
    </source>
</reference>
<dbReference type="Proteomes" id="UP000799118">
    <property type="component" value="Unassembled WGS sequence"/>
</dbReference>
<gene>
    <name evidence="1" type="ORF">BT96DRAFT_976798</name>
</gene>
<evidence type="ECO:0000313" key="2">
    <source>
        <dbReference type="Proteomes" id="UP000799118"/>
    </source>
</evidence>
<sequence length="186" mass="20694">MSQIQVTHQPPQIKRPVEIGCSVTLARSWGRDRVLYAEPVELDWARGDSAAATSLFSLIVFLKRDRMPFTQEKSCVGCVGTILVTGDEIGEGGPAEETFAFGWEGGEELIDLGTEEAAGGGEEEGSESFRFCWFWQKIQDQIIVHPKRQSKILIKLEHIPGMRPKGKAGASIGIGDEREKKLRRFF</sequence>
<organism evidence="1 2">
    <name type="scientific">Gymnopus androsaceus JB14</name>
    <dbReference type="NCBI Taxonomy" id="1447944"/>
    <lineage>
        <taxon>Eukaryota</taxon>
        <taxon>Fungi</taxon>
        <taxon>Dikarya</taxon>
        <taxon>Basidiomycota</taxon>
        <taxon>Agaricomycotina</taxon>
        <taxon>Agaricomycetes</taxon>
        <taxon>Agaricomycetidae</taxon>
        <taxon>Agaricales</taxon>
        <taxon>Marasmiineae</taxon>
        <taxon>Omphalotaceae</taxon>
        <taxon>Gymnopus</taxon>
    </lineage>
</organism>
<protein>
    <submittedName>
        <fullName evidence="1">Uncharacterized protein</fullName>
    </submittedName>
</protein>
<evidence type="ECO:0000313" key="1">
    <source>
        <dbReference type="EMBL" id="KAE9397788.1"/>
    </source>
</evidence>
<proteinExistence type="predicted"/>
<accession>A0A6A4HK05</accession>
<dbReference type="EMBL" id="ML769492">
    <property type="protein sequence ID" value="KAE9397788.1"/>
    <property type="molecule type" value="Genomic_DNA"/>
</dbReference>
<keyword evidence="2" id="KW-1185">Reference proteome</keyword>